<evidence type="ECO:0000256" key="1">
    <source>
        <dbReference type="ARBA" id="ARBA00023315"/>
    </source>
</evidence>
<keyword evidence="1" id="KW-0808">Transferase</keyword>
<dbReference type="GO" id="GO:0016746">
    <property type="term" value="F:acyltransferase activity"/>
    <property type="evidence" value="ECO:0007669"/>
    <property type="project" value="UniProtKB-KW"/>
</dbReference>
<dbReference type="Gene3D" id="3.40.47.10">
    <property type="match status" value="1"/>
</dbReference>
<dbReference type="Pfam" id="PF08392">
    <property type="entry name" value="FAE1_CUT1_RppA"/>
    <property type="match status" value="1"/>
</dbReference>
<dbReference type="EMBL" id="JANQDX010000019">
    <property type="protein sequence ID" value="KAL0903876.1"/>
    <property type="molecule type" value="Genomic_DNA"/>
</dbReference>
<organism evidence="3 4">
    <name type="scientific">Dendrobium thyrsiflorum</name>
    <name type="common">Pinecone-like raceme dendrobium</name>
    <name type="synonym">Orchid</name>
    <dbReference type="NCBI Taxonomy" id="117978"/>
    <lineage>
        <taxon>Eukaryota</taxon>
        <taxon>Viridiplantae</taxon>
        <taxon>Streptophyta</taxon>
        <taxon>Embryophyta</taxon>
        <taxon>Tracheophyta</taxon>
        <taxon>Spermatophyta</taxon>
        <taxon>Magnoliopsida</taxon>
        <taxon>Liliopsida</taxon>
        <taxon>Asparagales</taxon>
        <taxon>Orchidaceae</taxon>
        <taxon>Epidendroideae</taxon>
        <taxon>Malaxideae</taxon>
        <taxon>Dendrobiinae</taxon>
        <taxon>Dendrobium</taxon>
    </lineage>
</organism>
<name>A0ABD0TW09_DENTH</name>
<proteinExistence type="predicted"/>
<comment type="caution">
    <text evidence="3">The sequence shown here is derived from an EMBL/GenBank/DDBJ whole genome shotgun (WGS) entry which is preliminary data.</text>
</comment>
<dbReference type="InterPro" id="IPR012392">
    <property type="entry name" value="3-ktacl-CoA_syn"/>
</dbReference>
<feature type="domain" description="FAE" evidence="2">
    <location>
        <begin position="2"/>
        <end position="108"/>
    </location>
</feature>
<evidence type="ECO:0000259" key="2">
    <source>
        <dbReference type="Pfam" id="PF08392"/>
    </source>
</evidence>
<gene>
    <name evidence="3" type="ORF">M5K25_025933</name>
</gene>
<keyword evidence="4" id="KW-1185">Reference proteome</keyword>
<dbReference type="InterPro" id="IPR016039">
    <property type="entry name" value="Thiolase-like"/>
</dbReference>
<keyword evidence="1" id="KW-0012">Acyltransferase</keyword>
<dbReference type="AlphaFoldDB" id="A0ABD0TW09"/>
<evidence type="ECO:0000313" key="4">
    <source>
        <dbReference type="Proteomes" id="UP001552299"/>
    </source>
</evidence>
<dbReference type="InterPro" id="IPR013601">
    <property type="entry name" value="FAE1_typ3_polyketide_synth"/>
</dbReference>
<dbReference type="Proteomes" id="UP001552299">
    <property type="component" value="Unassembled WGS sequence"/>
</dbReference>
<sequence>MSPPVKHYISPSPNMEASHAEAKLVIFSVVENLLTRTGLRLKDIDILIVNCNLFSPTLSLRYDHQPLQTPHNIHSFNLSGMGCRAGLISIDLARDLLQVHANSTALVV</sequence>
<accession>A0ABD0TW09</accession>
<dbReference type="PANTHER" id="PTHR31561">
    <property type="entry name" value="3-KETOACYL-COA SYNTHASE"/>
    <property type="match status" value="1"/>
</dbReference>
<protein>
    <recommendedName>
        <fullName evidence="2">FAE domain-containing protein</fullName>
    </recommendedName>
</protein>
<evidence type="ECO:0000313" key="3">
    <source>
        <dbReference type="EMBL" id="KAL0903876.1"/>
    </source>
</evidence>
<reference evidence="3 4" key="1">
    <citation type="journal article" date="2024" name="Plant Biotechnol. J.">
        <title>Dendrobium thyrsiflorum genome and its molecular insights into genes involved in important horticultural traits.</title>
        <authorList>
            <person name="Chen B."/>
            <person name="Wang J.Y."/>
            <person name="Zheng P.J."/>
            <person name="Li K.L."/>
            <person name="Liang Y.M."/>
            <person name="Chen X.F."/>
            <person name="Zhang C."/>
            <person name="Zhao X."/>
            <person name="He X."/>
            <person name="Zhang G.Q."/>
            <person name="Liu Z.J."/>
            <person name="Xu Q."/>
        </authorList>
    </citation>
    <scope>NUCLEOTIDE SEQUENCE [LARGE SCALE GENOMIC DNA]</scope>
    <source>
        <strain evidence="3">GZMU011</strain>
    </source>
</reference>
<dbReference type="SUPFAM" id="SSF53901">
    <property type="entry name" value="Thiolase-like"/>
    <property type="match status" value="1"/>
</dbReference>